<dbReference type="Proteomes" id="UP000830115">
    <property type="component" value="Chromosome"/>
</dbReference>
<accession>A0ABY4M3Y7</accession>
<evidence type="ECO:0000256" key="1">
    <source>
        <dbReference type="ARBA" id="ARBA00006034"/>
    </source>
</evidence>
<evidence type="ECO:0000313" key="6">
    <source>
        <dbReference type="Proteomes" id="UP000830115"/>
    </source>
</evidence>
<evidence type="ECO:0000256" key="2">
    <source>
        <dbReference type="ARBA" id="ARBA00022679"/>
    </source>
</evidence>
<gene>
    <name evidence="5" type="ORF">K9S39_03530</name>
</gene>
<keyword evidence="6" id="KW-1185">Reference proteome</keyword>
<evidence type="ECO:0000313" key="5">
    <source>
        <dbReference type="EMBL" id="UQA91075.1"/>
    </source>
</evidence>
<dbReference type="NCBIfam" id="TIGR04539">
    <property type="entry name" value="tRNA_cyclodipep"/>
    <property type="match status" value="1"/>
</dbReference>
<comment type="similarity">
    <text evidence="1">Belongs to the CDPS family.</text>
</comment>
<protein>
    <recommendedName>
        <fullName evidence="3">Cyclodipeptide synthase</fullName>
    </recommendedName>
</protein>
<dbReference type="Gene3D" id="3.40.50.11710">
    <property type="entry name" value="Cyclodipeptide synthase"/>
    <property type="match status" value="1"/>
</dbReference>
<dbReference type="InterPro" id="IPR038622">
    <property type="entry name" value="CDPS_sf"/>
</dbReference>
<dbReference type="InterPro" id="IPR030903">
    <property type="entry name" value="CDPS"/>
</dbReference>
<feature type="region of interest" description="Disordered" evidence="4">
    <location>
        <begin position="1"/>
        <end position="21"/>
    </location>
</feature>
<evidence type="ECO:0000256" key="3">
    <source>
        <dbReference type="ARBA" id="ARBA00030771"/>
    </source>
</evidence>
<evidence type="ECO:0000256" key="4">
    <source>
        <dbReference type="SAM" id="MobiDB-lite"/>
    </source>
</evidence>
<reference evidence="5" key="1">
    <citation type="submission" date="2021-10" db="EMBL/GenBank/DDBJ databases">
        <title>Streptomyces nigrumlapis sp.nov.,an antimicrobial producing actinobacterium isolated from Black Gobi rocks.</title>
        <authorList>
            <person name="Wen Y."/>
            <person name="Zhang W."/>
            <person name="Liu X.G."/>
        </authorList>
    </citation>
    <scope>NUCLEOTIDE SEQUENCE</scope>
    <source>
        <strain evidence="5">ST13-2-2</strain>
    </source>
</reference>
<dbReference type="EMBL" id="CP086322">
    <property type="protein sequence ID" value="UQA91075.1"/>
    <property type="molecule type" value="Genomic_DNA"/>
</dbReference>
<proteinExistence type="inferred from homology"/>
<sequence length="239" mass="26160">MPHHSSLTMRPDPSTGPFRATPLTPGCQSALTARTHACVGVSPFNSYFSVERVNALARWALDSFDRVHFFVPDTAAVHTLEALGYPPERAAWKARRQGQYVRNKIVRALSAAGISEPGAHVLDGQTLASSNAYARLLEQVGSRYQQDEVFAQACLGASAWTLERRLSPGTVPTPAQLRCAVRYFLAELPLFLDTPQIAGVTASVFCYHQVPAFLDDLFHHRLALRPAAGQGYVCLAEVR</sequence>
<organism evidence="5 6">
    <name type="scientific">Streptomyces halobius</name>
    <dbReference type="NCBI Taxonomy" id="2879846"/>
    <lineage>
        <taxon>Bacteria</taxon>
        <taxon>Bacillati</taxon>
        <taxon>Actinomycetota</taxon>
        <taxon>Actinomycetes</taxon>
        <taxon>Kitasatosporales</taxon>
        <taxon>Streptomycetaceae</taxon>
        <taxon>Streptomyces</taxon>
    </lineage>
</organism>
<dbReference type="Pfam" id="PF16715">
    <property type="entry name" value="CDPS"/>
    <property type="match status" value="1"/>
</dbReference>
<dbReference type="RefSeq" id="WP_248861867.1">
    <property type="nucleotide sequence ID" value="NZ_CP086322.1"/>
</dbReference>
<keyword evidence="2" id="KW-0808">Transferase</keyword>
<name>A0ABY4M3Y7_9ACTN</name>